<dbReference type="GeneID" id="19881907"/>
<dbReference type="AlphaFoldDB" id="L2GMI0"/>
<accession>L2GMI0</accession>
<dbReference type="VEuPathDB" id="MicrosporidiaDB:VICG_01196"/>
<dbReference type="HOGENOM" id="CLU_1094997_0_0_1"/>
<name>L2GMI0_VITCO</name>
<organism evidence="2 3">
    <name type="scientific">Vittaforma corneae (strain ATCC 50505)</name>
    <name type="common">Microsporidian parasite</name>
    <name type="synonym">Nosema corneum</name>
    <dbReference type="NCBI Taxonomy" id="993615"/>
    <lineage>
        <taxon>Eukaryota</taxon>
        <taxon>Fungi</taxon>
        <taxon>Fungi incertae sedis</taxon>
        <taxon>Microsporidia</taxon>
        <taxon>Nosematidae</taxon>
        <taxon>Vittaforma</taxon>
    </lineage>
</organism>
<feature type="transmembrane region" description="Helical" evidence="1">
    <location>
        <begin position="108"/>
        <end position="124"/>
    </location>
</feature>
<evidence type="ECO:0000313" key="2">
    <source>
        <dbReference type="EMBL" id="ELA41844.1"/>
    </source>
</evidence>
<dbReference type="InParanoid" id="L2GMI0"/>
<feature type="transmembrane region" description="Helical" evidence="1">
    <location>
        <begin position="152"/>
        <end position="172"/>
    </location>
</feature>
<keyword evidence="1" id="KW-0812">Transmembrane</keyword>
<keyword evidence="1" id="KW-0472">Membrane</keyword>
<sequence length="254" mass="29265">MQLFIKIINQIQHPLRNFLVEYACFVARHYGVISQQLILGLFLSSTVFFIFLFGVNSKYLSCMFTGSLITPLLAHDLTIFLQKFEYREYGLSYLLESLEYISSNSREVSVFLCLLSIAGSLYFSKVPWPVRSFLFAVYYFKTIYPLANMADFFLESVICSSFFLLLAYLLYYQTFVGEILTSVFYSLIASTITVVTMYKMNSFEIENVVGRLLSLDLAFGNVQYNAYVILVVLSIASQHAIRMLSPRIKKMPRI</sequence>
<dbReference type="RefSeq" id="XP_007604642.1">
    <property type="nucleotide sequence ID" value="XM_007604580.1"/>
</dbReference>
<reference evidence="3" key="1">
    <citation type="submission" date="2011-05" db="EMBL/GenBank/DDBJ databases">
        <title>The genome sequence of Vittaforma corneae strain ATCC 50505.</title>
        <authorList>
            <consortium name="The Broad Institute Genome Sequencing Platform"/>
            <person name="Cuomo C."/>
            <person name="Didier E."/>
            <person name="Bowers L."/>
            <person name="Young S.K."/>
            <person name="Zeng Q."/>
            <person name="Gargeya S."/>
            <person name="Fitzgerald M."/>
            <person name="Haas B."/>
            <person name="Abouelleil A."/>
            <person name="Alvarado L."/>
            <person name="Arachchi H.M."/>
            <person name="Berlin A."/>
            <person name="Chapman S.B."/>
            <person name="Gearin G."/>
            <person name="Goldberg J."/>
            <person name="Griggs A."/>
            <person name="Gujja S."/>
            <person name="Hansen M."/>
            <person name="Heiman D."/>
            <person name="Howarth C."/>
            <person name="Larimer J."/>
            <person name="Lui A."/>
            <person name="MacDonald P.J.P."/>
            <person name="McCowen C."/>
            <person name="Montmayeur A."/>
            <person name="Murphy C."/>
            <person name="Neiman D."/>
            <person name="Pearson M."/>
            <person name="Priest M."/>
            <person name="Roberts A."/>
            <person name="Saif S."/>
            <person name="Shea T."/>
            <person name="Sisk P."/>
            <person name="Stolte C."/>
            <person name="Sykes S."/>
            <person name="Wortman J."/>
            <person name="Nusbaum C."/>
            <person name="Birren B."/>
        </authorList>
    </citation>
    <scope>NUCLEOTIDE SEQUENCE [LARGE SCALE GENOMIC DNA]</scope>
    <source>
        <strain evidence="3">ATCC 50505</strain>
    </source>
</reference>
<gene>
    <name evidence="2" type="ORF">VICG_01196</name>
</gene>
<proteinExistence type="predicted"/>
<dbReference type="Proteomes" id="UP000011082">
    <property type="component" value="Unassembled WGS sequence"/>
</dbReference>
<keyword evidence="3" id="KW-1185">Reference proteome</keyword>
<keyword evidence="1" id="KW-1133">Transmembrane helix</keyword>
<evidence type="ECO:0000256" key="1">
    <source>
        <dbReference type="SAM" id="Phobius"/>
    </source>
</evidence>
<protein>
    <submittedName>
        <fullName evidence="2">Uncharacterized protein</fullName>
    </submittedName>
</protein>
<evidence type="ECO:0000313" key="3">
    <source>
        <dbReference type="Proteomes" id="UP000011082"/>
    </source>
</evidence>
<feature type="transmembrane region" description="Helical" evidence="1">
    <location>
        <begin position="179"/>
        <end position="198"/>
    </location>
</feature>
<feature type="transmembrane region" description="Helical" evidence="1">
    <location>
        <begin position="224"/>
        <end position="244"/>
    </location>
</feature>
<dbReference type="EMBL" id="JH370138">
    <property type="protein sequence ID" value="ELA41844.1"/>
    <property type="molecule type" value="Genomic_DNA"/>
</dbReference>
<feature type="transmembrane region" description="Helical" evidence="1">
    <location>
        <begin position="37"/>
        <end position="55"/>
    </location>
</feature>